<accession>A0A2X0QWT1</accession>
<organism evidence="1">
    <name type="scientific">Candidatus Nitrotoga fabula</name>
    <dbReference type="NCBI Taxonomy" id="2182327"/>
    <lineage>
        <taxon>Bacteria</taxon>
        <taxon>Pseudomonadati</taxon>
        <taxon>Pseudomonadota</taxon>
        <taxon>Betaproteobacteria</taxon>
        <taxon>Nitrosomonadales</taxon>
        <taxon>Gallionellaceae</taxon>
        <taxon>Candidatus Nitrotoga</taxon>
    </lineage>
</organism>
<gene>
    <name evidence="1" type="ORF">NITFAB_1648</name>
</gene>
<reference evidence="1" key="1">
    <citation type="submission" date="2018-05" db="EMBL/GenBank/DDBJ databases">
        <authorList>
            <person name="Lanie J.A."/>
            <person name="Ng W.-L."/>
            <person name="Kazmierczak K.M."/>
            <person name="Andrzejewski T.M."/>
            <person name="Davidsen T.M."/>
            <person name="Wayne K.J."/>
            <person name="Tettelin H."/>
            <person name="Glass J.I."/>
            <person name="Rusch D."/>
            <person name="Podicherti R."/>
            <person name="Tsui H.-C.T."/>
            <person name="Winkler M.E."/>
        </authorList>
    </citation>
    <scope>NUCLEOTIDE SEQUENCE</scope>
    <source>
        <strain evidence="1">KNB</strain>
    </source>
</reference>
<sequence>MINLVGVERFELPTSCSQSRRATRLRYTPKDLNHTLGEKKNQLAADSLSQKLHTFSFQRDLARNHGMKREKPVSLKAYSQDLPVICGNASLR</sequence>
<protein>
    <submittedName>
        <fullName evidence="1">Uncharacterized protein</fullName>
    </submittedName>
</protein>
<dbReference type="EMBL" id="LS423452">
    <property type="protein sequence ID" value="SPS06058.1"/>
    <property type="molecule type" value="Genomic_DNA"/>
</dbReference>
<name>A0A2X0QWT1_9PROT</name>
<evidence type="ECO:0000313" key="1">
    <source>
        <dbReference type="EMBL" id="SPS06058.1"/>
    </source>
</evidence>
<dbReference type="AlphaFoldDB" id="A0A2X0QWT1"/>
<proteinExistence type="predicted"/>